<name>A0A843X625_COLES</name>
<keyword evidence="3" id="KW-1185">Reference proteome</keyword>
<evidence type="ECO:0000256" key="1">
    <source>
        <dbReference type="SAM" id="MobiDB-lite"/>
    </source>
</evidence>
<evidence type="ECO:0000313" key="3">
    <source>
        <dbReference type="Proteomes" id="UP000652761"/>
    </source>
</evidence>
<evidence type="ECO:0000313" key="2">
    <source>
        <dbReference type="EMBL" id="MQM13935.1"/>
    </source>
</evidence>
<dbReference type="Proteomes" id="UP000652761">
    <property type="component" value="Unassembled WGS sequence"/>
</dbReference>
<reference evidence="2" key="1">
    <citation type="submission" date="2017-07" db="EMBL/GenBank/DDBJ databases">
        <title>Taro Niue Genome Assembly and Annotation.</title>
        <authorList>
            <person name="Atibalentja N."/>
            <person name="Keating K."/>
            <person name="Fields C.J."/>
        </authorList>
    </citation>
    <scope>NUCLEOTIDE SEQUENCE</scope>
    <source>
        <strain evidence="2">Niue_2</strain>
        <tissue evidence="2">Leaf</tissue>
    </source>
</reference>
<sequence>MPPKRDWTTEEGTAGLDSEEGRCWCSPRLWQPLLVVEENAEISIGLSVVDLRELPRVVSTMKRAGPWCEDPTSSDSSSSDSEDEGSAGEKLNNKGSPCWGIWLLNSYIGEKNEMHRGPSFFLF</sequence>
<comment type="caution">
    <text evidence="2">The sequence shown here is derived from an EMBL/GenBank/DDBJ whole genome shotgun (WGS) entry which is preliminary data.</text>
</comment>
<accession>A0A843X625</accession>
<proteinExistence type="predicted"/>
<dbReference type="AlphaFoldDB" id="A0A843X625"/>
<organism evidence="2 3">
    <name type="scientific">Colocasia esculenta</name>
    <name type="common">Wild taro</name>
    <name type="synonym">Arum esculentum</name>
    <dbReference type="NCBI Taxonomy" id="4460"/>
    <lineage>
        <taxon>Eukaryota</taxon>
        <taxon>Viridiplantae</taxon>
        <taxon>Streptophyta</taxon>
        <taxon>Embryophyta</taxon>
        <taxon>Tracheophyta</taxon>
        <taxon>Spermatophyta</taxon>
        <taxon>Magnoliopsida</taxon>
        <taxon>Liliopsida</taxon>
        <taxon>Araceae</taxon>
        <taxon>Aroideae</taxon>
        <taxon>Colocasieae</taxon>
        <taxon>Colocasia</taxon>
    </lineage>
</organism>
<feature type="region of interest" description="Disordered" evidence="1">
    <location>
        <begin position="64"/>
        <end position="99"/>
    </location>
</feature>
<gene>
    <name evidence="2" type="ORF">Taro_046862</name>
</gene>
<dbReference type="EMBL" id="NMUH01005890">
    <property type="protein sequence ID" value="MQM13935.1"/>
    <property type="molecule type" value="Genomic_DNA"/>
</dbReference>
<protein>
    <submittedName>
        <fullName evidence="2">Uncharacterized protein</fullName>
    </submittedName>
</protein>